<protein>
    <submittedName>
        <fullName evidence="1">Uncharacterized protein</fullName>
    </submittedName>
</protein>
<dbReference type="EMBL" id="OIVN01005327">
    <property type="protein sequence ID" value="SPD21934.1"/>
    <property type="molecule type" value="Genomic_DNA"/>
</dbReference>
<proteinExistence type="predicted"/>
<name>A0A2N9ICU8_FAGSY</name>
<accession>A0A2N9ICU8</accession>
<dbReference type="AlphaFoldDB" id="A0A2N9ICU8"/>
<gene>
    <name evidence="1" type="ORF">FSB_LOCUS49816</name>
</gene>
<reference evidence="1" key="1">
    <citation type="submission" date="2018-02" db="EMBL/GenBank/DDBJ databases">
        <authorList>
            <person name="Cohen D.B."/>
            <person name="Kent A.D."/>
        </authorList>
    </citation>
    <scope>NUCLEOTIDE SEQUENCE</scope>
</reference>
<organism evidence="1">
    <name type="scientific">Fagus sylvatica</name>
    <name type="common">Beechnut</name>
    <dbReference type="NCBI Taxonomy" id="28930"/>
    <lineage>
        <taxon>Eukaryota</taxon>
        <taxon>Viridiplantae</taxon>
        <taxon>Streptophyta</taxon>
        <taxon>Embryophyta</taxon>
        <taxon>Tracheophyta</taxon>
        <taxon>Spermatophyta</taxon>
        <taxon>Magnoliopsida</taxon>
        <taxon>eudicotyledons</taxon>
        <taxon>Gunneridae</taxon>
        <taxon>Pentapetalae</taxon>
        <taxon>rosids</taxon>
        <taxon>fabids</taxon>
        <taxon>Fagales</taxon>
        <taxon>Fagaceae</taxon>
        <taxon>Fagus</taxon>
    </lineage>
</organism>
<evidence type="ECO:0000313" key="1">
    <source>
        <dbReference type="EMBL" id="SPD21934.1"/>
    </source>
</evidence>
<sequence>METERRPAVRNQGHRRLGAGVVRSRLVVATGSWVVLVDHELETGMWTARLTSDWVIDDGDLWVSGYYVWLRIASQPRAKGNGGFCDGVCLCGGIGMDECFGGGFSGGGFGGGTDFVSGCGDRGFALIPG</sequence>